<evidence type="ECO:0000313" key="1">
    <source>
        <dbReference type="EMBL" id="CDW80720.1"/>
    </source>
</evidence>
<dbReference type="AlphaFoldDB" id="A0A078AER4"/>
<protein>
    <submittedName>
        <fullName evidence="1">Uncharacterized protein</fullName>
    </submittedName>
</protein>
<keyword evidence="2" id="KW-1185">Reference proteome</keyword>
<proteinExistence type="predicted"/>
<gene>
    <name evidence="1" type="primary">Contig15066.g16058</name>
    <name evidence="1" type="ORF">STYLEM_9724</name>
</gene>
<evidence type="ECO:0000313" key="2">
    <source>
        <dbReference type="Proteomes" id="UP000039865"/>
    </source>
</evidence>
<name>A0A078AER4_STYLE</name>
<accession>A0A078AER4</accession>
<organism evidence="1 2">
    <name type="scientific">Stylonychia lemnae</name>
    <name type="common">Ciliate</name>
    <dbReference type="NCBI Taxonomy" id="5949"/>
    <lineage>
        <taxon>Eukaryota</taxon>
        <taxon>Sar</taxon>
        <taxon>Alveolata</taxon>
        <taxon>Ciliophora</taxon>
        <taxon>Intramacronucleata</taxon>
        <taxon>Spirotrichea</taxon>
        <taxon>Stichotrichia</taxon>
        <taxon>Sporadotrichida</taxon>
        <taxon>Oxytrichidae</taxon>
        <taxon>Stylonychinae</taxon>
        <taxon>Stylonychia</taxon>
    </lineage>
</organism>
<reference evidence="1 2" key="1">
    <citation type="submission" date="2014-06" db="EMBL/GenBank/DDBJ databases">
        <authorList>
            <person name="Swart Estienne"/>
        </authorList>
    </citation>
    <scope>NUCLEOTIDE SEQUENCE [LARGE SCALE GENOMIC DNA]</scope>
    <source>
        <strain evidence="1 2">130c</strain>
    </source>
</reference>
<dbReference type="InParanoid" id="A0A078AER4"/>
<dbReference type="Proteomes" id="UP000039865">
    <property type="component" value="Unassembled WGS sequence"/>
</dbReference>
<dbReference type="EMBL" id="CCKQ01009252">
    <property type="protein sequence ID" value="CDW80720.1"/>
    <property type="molecule type" value="Genomic_DNA"/>
</dbReference>
<sequence>MDLCGSCTNRRSCSGQHHINAQCPQESAFARHVRTCQDDKFMIDKTHIITNPVLLRNKRMSQILKLQFKIGIELRICKFRIIK</sequence>